<name>A0ACB8BY66_9AGAM</name>
<proteinExistence type="predicted"/>
<dbReference type="EMBL" id="MU266332">
    <property type="protein sequence ID" value="KAH7930447.1"/>
    <property type="molecule type" value="Genomic_DNA"/>
</dbReference>
<evidence type="ECO:0000313" key="2">
    <source>
        <dbReference type="Proteomes" id="UP000790709"/>
    </source>
</evidence>
<comment type="caution">
    <text evidence="1">The sequence shown here is derived from an EMBL/GenBank/DDBJ whole genome shotgun (WGS) entry which is preliminary data.</text>
</comment>
<sequence length="131" mass="14791">MDHELAHQILLSSNWGTPDHYFCGILAGRPCSQVVHGSRNSLRRHLKKEHGVIMNGTKVPCTWLGCLEQQQGGNLPRHILRHHLGFRWECSHCTSRLPRDDAIRRHRDISDEEGCKTATAVVFPGPGGVWI</sequence>
<accession>A0ACB8BY66</accession>
<organism evidence="1 2">
    <name type="scientific">Leucogyrophana mollusca</name>
    <dbReference type="NCBI Taxonomy" id="85980"/>
    <lineage>
        <taxon>Eukaryota</taxon>
        <taxon>Fungi</taxon>
        <taxon>Dikarya</taxon>
        <taxon>Basidiomycota</taxon>
        <taxon>Agaricomycotina</taxon>
        <taxon>Agaricomycetes</taxon>
        <taxon>Agaricomycetidae</taxon>
        <taxon>Boletales</taxon>
        <taxon>Boletales incertae sedis</taxon>
        <taxon>Leucogyrophana</taxon>
    </lineage>
</organism>
<reference evidence="1" key="1">
    <citation type="journal article" date="2021" name="New Phytol.">
        <title>Evolutionary innovations through gain and loss of genes in the ectomycorrhizal Boletales.</title>
        <authorList>
            <person name="Wu G."/>
            <person name="Miyauchi S."/>
            <person name="Morin E."/>
            <person name="Kuo A."/>
            <person name="Drula E."/>
            <person name="Varga T."/>
            <person name="Kohler A."/>
            <person name="Feng B."/>
            <person name="Cao Y."/>
            <person name="Lipzen A."/>
            <person name="Daum C."/>
            <person name="Hundley H."/>
            <person name="Pangilinan J."/>
            <person name="Johnson J."/>
            <person name="Barry K."/>
            <person name="LaButti K."/>
            <person name="Ng V."/>
            <person name="Ahrendt S."/>
            <person name="Min B."/>
            <person name="Choi I.G."/>
            <person name="Park H."/>
            <person name="Plett J.M."/>
            <person name="Magnuson J."/>
            <person name="Spatafora J.W."/>
            <person name="Nagy L.G."/>
            <person name="Henrissat B."/>
            <person name="Grigoriev I.V."/>
            <person name="Yang Z.L."/>
            <person name="Xu J."/>
            <person name="Martin F.M."/>
        </authorList>
    </citation>
    <scope>NUCLEOTIDE SEQUENCE</scope>
    <source>
        <strain evidence="1">KUC20120723A-06</strain>
    </source>
</reference>
<gene>
    <name evidence="1" type="ORF">BV22DRAFT_64228</name>
</gene>
<evidence type="ECO:0000313" key="1">
    <source>
        <dbReference type="EMBL" id="KAH7930447.1"/>
    </source>
</evidence>
<dbReference type="Proteomes" id="UP000790709">
    <property type="component" value="Unassembled WGS sequence"/>
</dbReference>
<keyword evidence="2" id="KW-1185">Reference proteome</keyword>
<protein>
    <submittedName>
        <fullName evidence="1">Uncharacterized protein</fullName>
    </submittedName>
</protein>